<organism evidence="2 3">
    <name type="scientific">Daphnia magna</name>
    <dbReference type="NCBI Taxonomy" id="35525"/>
    <lineage>
        <taxon>Eukaryota</taxon>
        <taxon>Metazoa</taxon>
        <taxon>Ecdysozoa</taxon>
        <taxon>Arthropoda</taxon>
        <taxon>Crustacea</taxon>
        <taxon>Branchiopoda</taxon>
        <taxon>Diplostraca</taxon>
        <taxon>Cladocera</taxon>
        <taxon>Anomopoda</taxon>
        <taxon>Daphniidae</taxon>
        <taxon>Daphnia</taxon>
    </lineage>
</organism>
<evidence type="ECO:0000313" key="2">
    <source>
        <dbReference type="EMBL" id="KAK4036952.1"/>
    </source>
</evidence>
<reference evidence="2 3" key="1">
    <citation type="journal article" date="2023" name="Nucleic Acids Res.">
        <title>The hologenome of Daphnia magna reveals possible DNA methylation and microbiome-mediated evolution of the host genome.</title>
        <authorList>
            <person name="Chaturvedi A."/>
            <person name="Li X."/>
            <person name="Dhandapani V."/>
            <person name="Marshall H."/>
            <person name="Kissane S."/>
            <person name="Cuenca-Cambronero M."/>
            <person name="Asole G."/>
            <person name="Calvet F."/>
            <person name="Ruiz-Romero M."/>
            <person name="Marangio P."/>
            <person name="Guigo R."/>
            <person name="Rago D."/>
            <person name="Mirbahai L."/>
            <person name="Eastwood N."/>
            <person name="Colbourne J.K."/>
            <person name="Zhou J."/>
            <person name="Mallon E."/>
            <person name="Orsini L."/>
        </authorList>
    </citation>
    <scope>NUCLEOTIDE SEQUENCE [LARGE SCALE GENOMIC DNA]</scope>
    <source>
        <strain evidence="2">LRV0_1</strain>
    </source>
</reference>
<accession>A0ABR0B5J5</accession>
<proteinExistence type="predicted"/>
<evidence type="ECO:0000313" key="3">
    <source>
        <dbReference type="Proteomes" id="UP001234178"/>
    </source>
</evidence>
<name>A0ABR0B5J5_9CRUS</name>
<dbReference type="Proteomes" id="UP001234178">
    <property type="component" value="Unassembled WGS sequence"/>
</dbReference>
<protein>
    <submittedName>
        <fullName evidence="2">Uncharacterized protein</fullName>
    </submittedName>
</protein>
<gene>
    <name evidence="2" type="ORF">OUZ56_028999</name>
</gene>
<feature type="region of interest" description="Disordered" evidence="1">
    <location>
        <begin position="23"/>
        <end position="60"/>
    </location>
</feature>
<sequence>MSVFSYVMCHYFPADTQYLRINRHFDRNDQQETKERARANHKKRKNNPLDLNGFEPNDWR</sequence>
<dbReference type="EMBL" id="JAOYFB010000040">
    <property type="protein sequence ID" value="KAK4036952.1"/>
    <property type="molecule type" value="Genomic_DNA"/>
</dbReference>
<keyword evidence="3" id="KW-1185">Reference proteome</keyword>
<feature type="compositionally biased region" description="Basic and acidic residues" evidence="1">
    <location>
        <begin position="23"/>
        <end position="38"/>
    </location>
</feature>
<comment type="caution">
    <text evidence="2">The sequence shown here is derived from an EMBL/GenBank/DDBJ whole genome shotgun (WGS) entry which is preliminary data.</text>
</comment>
<evidence type="ECO:0000256" key="1">
    <source>
        <dbReference type="SAM" id="MobiDB-lite"/>
    </source>
</evidence>